<feature type="compositionally biased region" description="Low complexity" evidence="2">
    <location>
        <begin position="234"/>
        <end position="246"/>
    </location>
</feature>
<keyword evidence="1" id="KW-0479">Metal-binding</keyword>
<dbReference type="Proteomes" id="UP000076738">
    <property type="component" value="Unassembled WGS sequence"/>
</dbReference>
<evidence type="ECO:0000256" key="1">
    <source>
        <dbReference type="PROSITE-ProRule" id="PRU00094"/>
    </source>
</evidence>
<dbReference type="PANTHER" id="PTHR39147">
    <property type="entry name" value="PROTEIN SPT21"/>
    <property type="match status" value="1"/>
</dbReference>
<feature type="region of interest" description="Disordered" evidence="2">
    <location>
        <begin position="761"/>
        <end position="836"/>
    </location>
</feature>
<feature type="compositionally biased region" description="Low complexity" evidence="2">
    <location>
        <begin position="363"/>
        <end position="378"/>
    </location>
</feature>
<evidence type="ECO:0000313" key="4">
    <source>
        <dbReference type="EMBL" id="KZO93912.1"/>
    </source>
</evidence>
<evidence type="ECO:0000313" key="5">
    <source>
        <dbReference type="Proteomes" id="UP000076738"/>
    </source>
</evidence>
<evidence type="ECO:0000259" key="3">
    <source>
        <dbReference type="PROSITE" id="PS50114"/>
    </source>
</evidence>
<feature type="compositionally biased region" description="Low complexity" evidence="2">
    <location>
        <begin position="276"/>
        <end position="286"/>
    </location>
</feature>
<proteinExistence type="predicted"/>
<feature type="region of interest" description="Disordered" evidence="2">
    <location>
        <begin position="642"/>
        <end position="749"/>
    </location>
</feature>
<dbReference type="OrthoDB" id="3199820at2759"/>
<feature type="compositionally biased region" description="Pro residues" evidence="2">
    <location>
        <begin position="309"/>
        <end position="318"/>
    </location>
</feature>
<feature type="compositionally biased region" description="Acidic residues" evidence="2">
    <location>
        <begin position="817"/>
        <end position="836"/>
    </location>
</feature>
<dbReference type="PANTHER" id="PTHR39147:SF1">
    <property type="entry name" value="PROTEIN SPT21"/>
    <property type="match status" value="1"/>
</dbReference>
<dbReference type="InterPro" id="IPR000679">
    <property type="entry name" value="Znf_GATA"/>
</dbReference>
<dbReference type="CDD" id="cd00202">
    <property type="entry name" value="ZnF_GATA"/>
    <property type="match status" value="1"/>
</dbReference>
<feature type="compositionally biased region" description="Low complexity" evidence="2">
    <location>
        <begin position="716"/>
        <end position="738"/>
    </location>
</feature>
<name>A0A167JUE2_CALVF</name>
<dbReference type="SMART" id="SM00401">
    <property type="entry name" value="ZnF_GATA"/>
    <property type="match status" value="1"/>
</dbReference>
<dbReference type="InterPro" id="IPR013088">
    <property type="entry name" value="Znf_NHR/GATA"/>
</dbReference>
<dbReference type="EMBL" id="KV417298">
    <property type="protein sequence ID" value="KZO93912.1"/>
    <property type="molecule type" value="Genomic_DNA"/>
</dbReference>
<gene>
    <name evidence="4" type="ORF">CALVIDRAFT_600388</name>
</gene>
<dbReference type="SUPFAM" id="SSF57716">
    <property type="entry name" value="Glucocorticoid receptor-like (DNA-binding domain)"/>
    <property type="match status" value="1"/>
</dbReference>
<feature type="compositionally biased region" description="Basic and acidic residues" evidence="2">
    <location>
        <begin position="683"/>
        <end position="694"/>
    </location>
</feature>
<keyword evidence="1" id="KW-0862">Zinc</keyword>
<accession>A0A167JUE2</accession>
<feature type="compositionally biased region" description="Acidic residues" evidence="2">
    <location>
        <begin position="800"/>
        <end position="809"/>
    </location>
</feature>
<dbReference type="AlphaFoldDB" id="A0A167JUE2"/>
<protein>
    <recommendedName>
        <fullName evidence="3">GATA-type domain-containing protein</fullName>
    </recommendedName>
</protein>
<dbReference type="GO" id="GO:0000183">
    <property type="term" value="P:rDNA heterochromatin formation"/>
    <property type="evidence" value="ECO:0007669"/>
    <property type="project" value="TreeGrafter"/>
</dbReference>
<feature type="compositionally biased region" description="Low complexity" evidence="2">
    <location>
        <begin position="494"/>
        <end position="504"/>
    </location>
</feature>
<organism evidence="4 5">
    <name type="scientific">Calocera viscosa (strain TUFC12733)</name>
    <dbReference type="NCBI Taxonomy" id="1330018"/>
    <lineage>
        <taxon>Eukaryota</taxon>
        <taxon>Fungi</taxon>
        <taxon>Dikarya</taxon>
        <taxon>Basidiomycota</taxon>
        <taxon>Agaricomycotina</taxon>
        <taxon>Dacrymycetes</taxon>
        <taxon>Dacrymycetales</taxon>
        <taxon>Dacrymycetaceae</taxon>
        <taxon>Calocera</taxon>
    </lineage>
</organism>
<dbReference type="Pfam" id="PF25823">
    <property type="entry name" value="Ams2-SPT21_N"/>
    <property type="match status" value="1"/>
</dbReference>
<feature type="compositionally biased region" description="Pro residues" evidence="2">
    <location>
        <begin position="263"/>
        <end position="275"/>
    </location>
</feature>
<keyword evidence="5" id="KW-1185">Reference proteome</keyword>
<dbReference type="PROSITE" id="PS50114">
    <property type="entry name" value="GATA_ZN_FINGER_2"/>
    <property type="match status" value="1"/>
</dbReference>
<dbReference type="GO" id="GO:0030466">
    <property type="term" value="P:silent mating-type cassette heterochromatin formation"/>
    <property type="evidence" value="ECO:0007669"/>
    <property type="project" value="TreeGrafter"/>
</dbReference>
<feature type="region of interest" description="Disordered" evidence="2">
    <location>
        <begin position="362"/>
        <end position="406"/>
    </location>
</feature>
<sequence>MADFTRVKILYTLNSSSQLLLARTRLRVPSHPSHPVPSQSAFLPLPLSSILTTILRHSPELCSDPSRDWSVYALDPREGRRAGGGMGVMEGRGLLSWVIAGEEEVVGRVGEGGEVEVGLRLQETKAITQQAHHAALAVLTRSPAPGTPNPSSSAAGSAHASPFFALRPPHSSPLAAYPSPMTSSIPTPELPSSAPAQRQSERPAARKRTRQPLAPLRAAPYHRTAEAERPVKHSASPAPASTSSDALRPQLQVQLQKIKSEPSPSPSPLPSPAEPAPVLGLGLALPRPSAPQPPVQEQPDEQEQESKLPPAPMGPIPPEALKSIADLLRRENGQGLLSALAGFLGVGKVELATEAQQEREQQVEQQHVLAQQQQQQQAQKKKKEDAKGDKENRRPAQPNLVMSKDGPCSNCGRVVTTVWRRPKSALGEEGEMTTQLLCNPCGIYQKNYAIPRPPWMWGDPEGLPKGRKRKQHPPSSSSGPSGPSGTGEGRARDSSLPPSSDPLAPGQPIIHIQGEGRKRRKRTVYDPEAARVEREGYFGRAVRAVQEEEERSRARELAGEVARALGGLGAPAAGSSPEAAGAGAGVGRFPGGEMAGSEMEVEGIVDGRAEVLRDLERVRRAMGGAQRDERMEKERIVIELDEDGEIVDNTPVGEGTPAALSSQGSASGESDSHSNVKSPEGSEETKDGREHEQEPEAPETPYFGALRDGGSLFTPADASSLCAAGGSSSSYSHSDAPTSPTPNPSQQRASCIPTLVLPQLQLHGKDGPSPVIPPSSPPGVGQRFDFSGLPPSSPVLLMEREDEDVEELDLTPATSGEGEEAEPEPEQEPEQMEEAEDDLARFLQGEMSSEDIEGLFMVQEQRASPGKHAHSHSHSAAHHFHPQQGQVDYSQMGFSFPLDFGMFGPAGSSADAALSPAPTEDLPSAGTGAGMGLLGLGGEYSSDTTLAGGSGSGMDVDAGSYDFSKEFGEYMKDLQGAGFALPAAGEGQVMQIGAEELEEIFRTLDGDMGVLV</sequence>
<feature type="compositionally biased region" description="Low complexity" evidence="2">
    <location>
        <begin position="149"/>
        <end position="165"/>
    </location>
</feature>
<keyword evidence="1" id="KW-0863">Zinc-finger</keyword>
<feature type="region of interest" description="Disordered" evidence="2">
    <location>
        <begin position="449"/>
        <end position="527"/>
    </location>
</feature>
<evidence type="ECO:0000256" key="2">
    <source>
        <dbReference type="SAM" id="MobiDB-lite"/>
    </source>
</evidence>
<dbReference type="InterPro" id="IPR057725">
    <property type="entry name" value="Ams2-SPT21_N"/>
</dbReference>
<feature type="region of interest" description="Disordered" evidence="2">
    <location>
        <begin position="141"/>
        <end position="319"/>
    </location>
</feature>
<dbReference type="Gene3D" id="3.30.50.10">
    <property type="entry name" value="Erythroid Transcription Factor GATA-1, subunit A"/>
    <property type="match status" value="1"/>
</dbReference>
<dbReference type="GO" id="GO:0006357">
    <property type="term" value="P:regulation of transcription by RNA polymerase II"/>
    <property type="evidence" value="ECO:0007669"/>
    <property type="project" value="TreeGrafter"/>
</dbReference>
<dbReference type="GO" id="GO:0008270">
    <property type="term" value="F:zinc ion binding"/>
    <property type="evidence" value="ECO:0007669"/>
    <property type="project" value="UniProtKB-KW"/>
</dbReference>
<dbReference type="InterPro" id="IPR042403">
    <property type="entry name" value="Spt21/Ams2"/>
</dbReference>
<reference evidence="4 5" key="1">
    <citation type="journal article" date="2016" name="Mol. Biol. Evol.">
        <title>Comparative Genomics of Early-Diverging Mushroom-Forming Fungi Provides Insights into the Origins of Lignocellulose Decay Capabilities.</title>
        <authorList>
            <person name="Nagy L.G."/>
            <person name="Riley R."/>
            <person name="Tritt A."/>
            <person name="Adam C."/>
            <person name="Daum C."/>
            <person name="Floudas D."/>
            <person name="Sun H."/>
            <person name="Yadav J.S."/>
            <person name="Pangilinan J."/>
            <person name="Larsson K.H."/>
            <person name="Matsuura K."/>
            <person name="Barry K."/>
            <person name="Labutti K."/>
            <person name="Kuo R."/>
            <person name="Ohm R.A."/>
            <person name="Bhattacharya S.S."/>
            <person name="Shirouzu T."/>
            <person name="Yoshinaga Y."/>
            <person name="Martin F.M."/>
            <person name="Grigoriev I.V."/>
            <person name="Hibbett D.S."/>
        </authorList>
    </citation>
    <scope>NUCLEOTIDE SEQUENCE [LARGE SCALE GENOMIC DNA]</scope>
    <source>
        <strain evidence="4 5">TUFC12733</strain>
    </source>
</reference>
<dbReference type="GO" id="GO:0043565">
    <property type="term" value="F:sequence-specific DNA binding"/>
    <property type="evidence" value="ECO:0007669"/>
    <property type="project" value="InterPro"/>
</dbReference>
<feature type="domain" description="GATA-type" evidence="3">
    <location>
        <begin position="402"/>
        <end position="467"/>
    </location>
</feature>
<feature type="compositionally biased region" description="Basic and acidic residues" evidence="2">
    <location>
        <begin position="382"/>
        <end position="394"/>
    </location>
</feature>